<organism evidence="2 3">
    <name type="scientific">Rhizoctonia solani</name>
    <dbReference type="NCBI Taxonomy" id="456999"/>
    <lineage>
        <taxon>Eukaryota</taxon>
        <taxon>Fungi</taxon>
        <taxon>Dikarya</taxon>
        <taxon>Basidiomycota</taxon>
        <taxon>Agaricomycotina</taxon>
        <taxon>Agaricomycetes</taxon>
        <taxon>Cantharellales</taxon>
        <taxon>Ceratobasidiaceae</taxon>
        <taxon>Rhizoctonia</taxon>
    </lineage>
</organism>
<feature type="compositionally biased region" description="Polar residues" evidence="1">
    <location>
        <begin position="30"/>
        <end position="42"/>
    </location>
</feature>
<proteinExistence type="predicted"/>
<dbReference type="Proteomes" id="UP000663853">
    <property type="component" value="Unassembled WGS sequence"/>
</dbReference>
<feature type="non-terminal residue" evidence="2">
    <location>
        <position position="1"/>
    </location>
</feature>
<dbReference type="AlphaFoldDB" id="A0A8H2Y184"/>
<feature type="region of interest" description="Disordered" evidence="1">
    <location>
        <begin position="152"/>
        <end position="179"/>
    </location>
</feature>
<evidence type="ECO:0000256" key="1">
    <source>
        <dbReference type="SAM" id="MobiDB-lite"/>
    </source>
</evidence>
<evidence type="ECO:0000313" key="3">
    <source>
        <dbReference type="Proteomes" id="UP000663853"/>
    </source>
</evidence>
<feature type="compositionally biased region" description="Polar residues" evidence="1">
    <location>
        <begin position="152"/>
        <end position="162"/>
    </location>
</feature>
<dbReference type="EMBL" id="CAJMXA010000695">
    <property type="protein sequence ID" value="CAE6439924.1"/>
    <property type="molecule type" value="Genomic_DNA"/>
</dbReference>
<sequence length="217" mass="22849">MSVREEIKQGFKKAKGKFKTFFKTKDDSDAGTTRTNTPSNISPHAGSLLVEGRVGDPGASAPGTPPPTQVSTRLSAINPPGDVADADIHSGQPPKQYNLVEEHDREMVEPNPSAPEISFQPVSTNRAVSTERVTPQLQVLGDATANITSDHPASVISESSGHPASGKRPRELSGETSTGEGLKIIAAGVVESATGTLKFGPLQSISDIFQGFAEMYI</sequence>
<accession>A0A8H2Y184</accession>
<feature type="region of interest" description="Disordered" evidence="1">
    <location>
        <begin position="22"/>
        <end position="95"/>
    </location>
</feature>
<comment type="caution">
    <text evidence="2">The sequence shown here is derived from an EMBL/GenBank/DDBJ whole genome shotgun (WGS) entry which is preliminary data.</text>
</comment>
<reference evidence="2" key="1">
    <citation type="submission" date="2021-01" db="EMBL/GenBank/DDBJ databases">
        <authorList>
            <person name="Kaushik A."/>
        </authorList>
    </citation>
    <scope>NUCLEOTIDE SEQUENCE</scope>
    <source>
        <strain evidence="2">AG6-10EEA</strain>
    </source>
</reference>
<protein>
    <submittedName>
        <fullName evidence="2">Uncharacterized protein</fullName>
    </submittedName>
</protein>
<evidence type="ECO:0000313" key="2">
    <source>
        <dbReference type="EMBL" id="CAE6439924.1"/>
    </source>
</evidence>
<gene>
    <name evidence="2" type="ORF">RDB_LOCUS35586</name>
</gene>
<name>A0A8H2Y184_9AGAM</name>